<dbReference type="GO" id="GO:0015031">
    <property type="term" value="P:protein transport"/>
    <property type="evidence" value="ECO:0007669"/>
    <property type="project" value="UniProtKB-KW"/>
</dbReference>
<protein>
    <recommendedName>
        <fullName evidence="5">Mitochondrial import inner membrane translocase subunit</fullName>
    </recommendedName>
</protein>
<evidence type="ECO:0000256" key="4">
    <source>
        <dbReference type="ARBA" id="ARBA00023010"/>
    </source>
</evidence>
<comment type="similarity">
    <text evidence="1 5">Belongs to the small Tim family.</text>
</comment>
<dbReference type="InterPro" id="IPR035427">
    <property type="entry name" value="Tim10-like_dom_sf"/>
</dbReference>
<dbReference type="STRING" id="133385.A0A2T9Y7Y2"/>
<dbReference type="InterPro" id="IPR004217">
    <property type="entry name" value="Tim10-like"/>
</dbReference>
<dbReference type="AlphaFoldDB" id="A0A2T9Y7Y2"/>
<name>A0A2T9Y7Y2_9FUNG</name>
<evidence type="ECO:0000256" key="2">
    <source>
        <dbReference type="ARBA" id="ARBA00022792"/>
    </source>
</evidence>
<organism evidence="7 8">
    <name type="scientific">Smittium simulii</name>
    <dbReference type="NCBI Taxonomy" id="133385"/>
    <lineage>
        <taxon>Eukaryota</taxon>
        <taxon>Fungi</taxon>
        <taxon>Fungi incertae sedis</taxon>
        <taxon>Zoopagomycota</taxon>
        <taxon>Kickxellomycotina</taxon>
        <taxon>Harpellomycetes</taxon>
        <taxon>Harpellales</taxon>
        <taxon>Legeriomycetaceae</taxon>
        <taxon>Smittium</taxon>
    </lineage>
</organism>
<dbReference type="SUPFAM" id="SSF144122">
    <property type="entry name" value="Tim10-like"/>
    <property type="match status" value="1"/>
</dbReference>
<feature type="domain" description="Tim10-like" evidence="6">
    <location>
        <begin position="8"/>
        <end position="58"/>
    </location>
</feature>
<proteinExistence type="inferred from homology"/>
<keyword evidence="5" id="KW-0143">Chaperone</keyword>
<keyword evidence="8" id="KW-1185">Reference proteome</keyword>
<evidence type="ECO:0000256" key="1">
    <source>
        <dbReference type="ARBA" id="ARBA00006720"/>
    </source>
</evidence>
<keyword evidence="5" id="KW-0813">Transport</keyword>
<accession>A0A2T9Y7Y2</accession>
<dbReference type="GO" id="GO:0005743">
    <property type="term" value="C:mitochondrial inner membrane"/>
    <property type="evidence" value="ECO:0007669"/>
    <property type="project" value="UniProtKB-SubCell"/>
</dbReference>
<reference evidence="7 8" key="1">
    <citation type="journal article" date="2018" name="MBio">
        <title>Comparative Genomics Reveals the Core Gene Toolbox for the Fungus-Insect Symbiosis.</title>
        <authorList>
            <person name="Wang Y."/>
            <person name="Stata M."/>
            <person name="Wang W."/>
            <person name="Stajich J.E."/>
            <person name="White M.M."/>
            <person name="Moncalvo J.M."/>
        </authorList>
    </citation>
    <scope>NUCLEOTIDE SEQUENCE [LARGE SCALE GENOMIC DNA]</scope>
    <source>
        <strain evidence="7 8">SWE-8-4</strain>
    </source>
</reference>
<comment type="domain">
    <text evidence="5">The twin CX3C motif contains 4 conserved Cys residues that form 2 disulfide bonds in the mitochondrial intermembrane space.</text>
</comment>
<gene>
    <name evidence="7" type="ORF">BB561_005847</name>
</gene>
<dbReference type="Gene3D" id="1.10.287.810">
    <property type="entry name" value="Mitochondrial import inner membrane translocase subunit tim13 like domains"/>
    <property type="match status" value="1"/>
</dbReference>
<dbReference type="Proteomes" id="UP000245383">
    <property type="component" value="Unassembled WGS sequence"/>
</dbReference>
<keyword evidence="5" id="KW-0496">Mitochondrion</keyword>
<sequence length="74" mass="8418">MDEFKHKIKHEFALVGAQELLSSMNELCFNKCIFKPSSELDYSQKDCLSSCTSKFILSREVELKSSNARVGILN</sequence>
<dbReference type="EMBL" id="MBFR01000384">
    <property type="protein sequence ID" value="PVU88450.1"/>
    <property type="molecule type" value="Genomic_DNA"/>
</dbReference>
<comment type="caution">
    <text evidence="7">The sequence shown here is derived from an EMBL/GenBank/DDBJ whole genome shotgun (WGS) entry which is preliminary data.</text>
</comment>
<keyword evidence="3 5" id="KW-0653">Protein transport</keyword>
<evidence type="ECO:0000256" key="3">
    <source>
        <dbReference type="ARBA" id="ARBA00022927"/>
    </source>
</evidence>
<keyword evidence="2 5" id="KW-0472">Membrane</keyword>
<dbReference type="Pfam" id="PF02953">
    <property type="entry name" value="zf-Tim10_DDP"/>
    <property type="match status" value="1"/>
</dbReference>
<comment type="function">
    <text evidence="5">Mitochondrial intermembrane chaperone that participates in the import and insertion of some multi-pass transmembrane proteins into the mitochondrial inner membrane. Also required for the transfer of beta-barrel precursors from the TOM complex to the sorting and assembly machinery (SAM complex) of the outer membrane. Acts as a chaperone-like protein that protects the hydrophobic precursors from aggregation and guide them through the mitochondrial intermembrane space.</text>
</comment>
<evidence type="ECO:0000259" key="6">
    <source>
        <dbReference type="Pfam" id="PF02953"/>
    </source>
</evidence>
<keyword evidence="4 5" id="KW-0811">Translocation</keyword>
<keyword evidence="2 5" id="KW-0999">Mitochondrion inner membrane</keyword>
<evidence type="ECO:0000256" key="5">
    <source>
        <dbReference type="RuleBase" id="RU367043"/>
    </source>
</evidence>
<comment type="subunit">
    <text evidence="5">Heterohexamer.</text>
</comment>
<keyword evidence="5" id="KW-1015">Disulfide bond</keyword>
<comment type="subcellular location">
    <subcellularLocation>
        <location evidence="5">Mitochondrion inner membrane</location>
        <topology evidence="5">Peripheral membrane protein</topology>
        <orientation evidence="5">Intermembrane side</orientation>
    </subcellularLocation>
</comment>
<evidence type="ECO:0000313" key="8">
    <source>
        <dbReference type="Proteomes" id="UP000245383"/>
    </source>
</evidence>
<dbReference type="OrthoDB" id="7813104at2759"/>
<evidence type="ECO:0000313" key="7">
    <source>
        <dbReference type="EMBL" id="PVU88450.1"/>
    </source>
</evidence>